<dbReference type="AlphaFoldDB" id="A0A813IRL6"/>
<proteinExistence type="predicted"/>
<dbReference type="Proteomes" id="UP000626109">
    <property type="component" value="Unassembled WGS sequence"/>
</dbReference>
<evidence type="ECO:0000313" key="2">
    <source>
        <dbReference type="Proteomes" id="UP000626109"/>
    </source>
</evidence>
<protein>
    <submittedName>
        <fullName evidence="1">Uncharacterized protein</fullName>
    </submittedName>
</protein>
<feature type="non-terminal residue" evidence="1">
    <location>
        <position position="1"/>
    </location>
</feature>
<organism evidence="1 2">
    <name type="scientific">Polarella glacialis</name>
    <name type="common">Dinoflagellate</name>
    <dbReference type="NCBI Taxonomy" id="89957"/>
    <lineage>
        <taxon>Eukaryota</taxon>
        <taxon>Sar</taxon>
        <taxon>Alveolata</taxon>
        <taxon>Dinophyceae</taxon>
        <taxon>Suessiales</taxon>
        <taxon>Suessiaceae</taxon>
        <taxon>Polarella</taxon>
    </lineage>
</organism>
<dbReference type="EMBL" id="CAJNNW010012922">
    <property type="protein sequence ID" value="CAE8654852.1"/>
    <property type="molecule type" value="Genomic_DNA"/>
</dbReference>
<evidence type="ECO:0000313" key="1">
    <source>
        <dbReference type="EMBL" id="CAE8654852.1"/>
    </source>
</evidence>
<reference evidence="1" key="1">
    <citation type="submission" date="2021-02" db="EMBL/GenBank/DDBJ databases">
        <authorList>
            <person name="Dougan E. K."/>
            <person name="Rhodes N."/>
            <person name="Thang M."/>
            <person name="Chan C."/>
        </authorList>
    </citation>
    <scope>NUCLEOTIDE SEQUENCE</scope>
</reference>
<gene>
    <name evidence="1" type="ORF">PGLA2088_LOCUS11258</name>
</gene>
<sequence>AQDEVDCSDHPGGCRCYYDAIADGCASAIPQGGQIALCSCDYRDNNWLRVHTAFLRFFKGGLADRAGLLAATVQDKGNGLYSVDVGHKDRLECSASHTRSWPGTGAVLDFDEIGKMVNAIFFGQVQQTLMDICAAGRFLMGMLCLHVVLHKGDAVAASAYAEGMLELFQRIESCIESNTPFPRLTGAMAYLKGWQRAQIPGHEDPRAVSASTAQRLAWWPEALHAKEPGAPGMNLWPCAPMLETLCWAGGIEYNHESCEYCCDPAHGPEGFAACFDSTWTFALCCRTPDNRGYF</sequence>
<name>A0A813IRL6_POLGL</name>
<comment type="caution">
    <text evidence="1">The sequence shown here is derived from an EMBL/GenBank/DDBJ whole genome shotgun (WGS) entry which is preliminary data.</text>
</comment>
<accession>A0A813IRL6</accession>